<name>A0A396RY47_9SPHN</name>
<evidence type="ECO:0000256" key="1">
    <source>
        <dbReference type="SAM" id="SignalP"/>
    </source>
</evidence>
<evidence type="ECO:0000313" key="2">
    <source>
        <dbReference type="EMBL" id="RHW18651.1"/>
    </source>
</evidence>
<proteinExistence type="predicted"/>
<dbReference type="EMBL" id="QWLV01000001">
    <property type="protein sequence ID" value="RHW18651.1"/>
    <property type="molecule type" value="Genomic_DNA"/>
</dbReference>
<organism evidence="2 3">
    <name type="scientific">Sphingomonas gilva</name>
    <dbReference type="NCBI Taxonomy" id="2305907"/>
    <lineage>
        <taxon>Bacteria</taxon>
        <taxon>Pseudomonadati</taxon>
        <taxon>Pseudomonadota</taxon>
        <taxon>Alphaproteobacteria</taxon>
        <taxon>Sphingomonadales</taxon>
        <taxon>Sphingomonadaceae</taxon>
        <taxon>Sphingomonas</taxon>
    </lineage>
</organism>
<dbReference type="OrthoDB" id="8595012at2"/>
<sequence>MIRALTTGAALLSAAAAAQVALAPADRDAAFRAAGFLKMGGAWRGCDDPGTAGYTPGSIEQVEDVNGDNLPEAVITEGSSYCYGGAGAGYVLVSKQGPARWRRITQGTGMLRFLETRGVGGWPDIEIGGPGFCFPVERWNGREYRRVRFEYEGKPCTPAHR</sequence>
<keyword evidence="1" id="KW-0732">Signal</keyword>
<gene>
    <name evidence="2" type="ORF">D1610_00305</name>
</gene>
<keyword evidence="3" id="KW-1185">Reference proteome</keyword>
<accession>A0A396RY47</accession>
<comment type="caution">
    <text evidence="2">The sequence shown here is derived from an EMBL/GenBank/DDBJ whole genome shotgun (WGS) entry which is preliminary data.</text>
</comment>
<feature type="signal peptide" evidence="1">
    <location>
        <begin position="1"/>
        <end position="18"/>
    </location>
</feature>
<protein>
    <submittedName>
        <fullName evidence="2">Uncharacterized protein</fullName>
    </submittedName>
</protein>
<dbReference type="RefSeq" id="WP_118862158.1">
    <property type="nucleotide sequence ID" value="NZ_QWLV01000001.1"/>
</dbReference>
<evidence type="ECO:0000313" key="3">
    <source>
        <dbReference type="Proteomes" id="UP000266693"/>
    </source>
</evidence>
<reference evidence="2 3" key="1">
    <citation type="submission" date="2018-08" db="EMBL/GenBank/DDBJ databases">
        <title>The multiple taxonomic identification of Sphingomonas gilva.</title>
        <authorList>
            <person name="Zhu D."/>
            <person name="Zheng S."/>
        </authorList>
    </citation>
    <scope>NUCLEOTIDE SEQUENCE [LARGE SCALE GENOMIC DNA]</scope>
    <source>
        <strain evidence="2 3">ZDH117</strain>
    </source>
</reference>
<dbReference type="AlphaFoldDB" id="A0A396RY47"/>
<dbReference type="Proteomes" id="UP000266693">
    <property type="component" value="Unassembled WGS sequence"/>
</dbReference>
<feature type="chain" id="PRO_5017462147" evidence="1">
    <location>
        <begin position="19"/>
        <end position="161"/>
    </location>
</feature>